<dbReference type="EMBL" id="AMWN01000007">
    <property type="protein sequence ID" value="EXJ82044.1"/>
    <property type="molecule type" value="Genomic_DNA"/>
</dbReference>
<proteinExistence type="predicted"/>
<accession>W9YIC2</accession>
<dbReference type="GO" id="GO:0001682">
    <property type="term" value="P:tRNA 5'-leader removal"/>
    <property type="evidence" value="ECO:0007669"/>
    <property type="project" value="InterPro"/>
</dbReference>
<feature type="compositionally biased region" description="Basic and acidic residues" evidence="1">
    <location>
        <begin position="9"/>
        <end position="20"/>
    </location>
</feature>
<dbReference type="Pfam" id="PF08584">
    <property type="entry name" value="Ribonuc_P_40"/>
    <property type="match status" value="1"/>
</dbReference>
<name>W9YIC2_9EURO</name>
<dbReference type="GO" id="GO:0004526">
    <property type="term" value="F:ribonuclease P activity"/>
    <property type="evidence" value="ECO:0007669"/>
    <property type="project" value="TreeGrafter"/>
</dbReference>
<dbReference type="HOGENOM" id="CLU_048755_0_0_1"/>
<dbReference type="PANTHER" id="PTHR15396">
    <property type="entry name" value="RIBONUCLEASE P PROTEIN SUBUNIT P40"/>
    <property type="match status" value="1"/>
</dbReference>
<keyword evidence="3" id="KW-1185">Reference proteome</keyword>
<dbReference type="GO" id="GO:0030681">
    <property type="term" value="C:multimeric ribonuclease P complex"/>
    <property type="evidence" value="ECO:0007669"/>
    <property type="project" value="TreeGrafter"/>
</dbReference>
<comment type="caution">
    <text evidence="2">The sequence shown here is derived from an EMBL/GenBank/DDBJ whole genome shotgun (WGS) entry which is preliminary data.</text>
</comment>
<evidence type="ECO:0000313" key="2">
    <source>
        <dbReference type="EMBL" id="EXJ82044.1"/>
    </source>
</evidence>
<protein>
    <submittedName>
        <fullName evidence="2">Uncharacterized protein</fullName>
    </submittedName>
</protein>
<feature type="region of interest" description="Disordered" evidence="1">
    <location>
        <begin position="1"/>
        <end position="31"/>
    </location>
</feature>
<reference evidence="2 3" key="1">
    <citation type="submission" date="2013-03" db="EMBL/GenBank/DDBJ databases">
        <title>The Genome Sequence of Capronia coronata CBS 617.96.</title>
        <authorList>
            <consortium name="The Broad Institute Genomics Platform"/>
            <person name="Cuomo C."/>
            <person name="de Hoog S."/>
            <person name="Gorbushina A."/>
            <person name="Walker B."/>
            <person name="Young S.K."/>
            <person name="Zeng Q."/>
            <person name="Gargeya S."/>
            <person name="Fitzgerald M."/>
            <person name="Haas B."/>
            <person name="Abouelleil A."/>
            <person name="Allen A.W."/>
            <person name="Alvarado L."/>
            <person name="Arachchi H.M."/>
            <person name="Berlin A.M."/>
            <person name="Chapman S.B."/>
            <person name="Gainer-Dewar J."/>
            <person name="Goldberg J."/>
            <person name="Griggs A."/>
            <person name="Gujja S."/>
            <person name="Hansen M."/>
            <person name="Howarth C."/>
            <person name="Imamovic A."/>
            <person name="Ireland A."/>
            <person name="Larimer J."/>
            <person name="McCowan C."/>
            <person name="Murphy C."/>
            <person name="Pearson M."/>
            <person name="Poon T.W."/>
            <person name="Priest M."/>
            <person name="Roberts A."/>
            <person name="Saif S."/>
            <person name="Shea T."/>
            <person name="Sisk P."/>
            <person name="Sykes S."/>
            <person name="Wortman J."/>
            <person name="Nusbaum C."/>
            <person name="Birren B."/>
        </authorList>
    </citation>
    <scope>NUCLEOTIDE SEQUENCE [LARGE SCALE GENOMIC DNA]</scope>
    <source>
        <strain evidence="2 3">CBS 617.96</strain>
    </source>
</reference>
<evidence type="ECO:0000313" key="3">
    <source>
        <dbReference type="Proteomes" id="UP000019484"/>
    </source>
</evidence>
<dbReference type="GeneID" id="19162964"/>
<dbReference type="STRING" id="1182541.W9YIC2"/>
<dbReference type="GO" id="GO:0000172">
    <property type="term" value="C:ribonuclease MRP complex"/>
    <property type="evidence" value="ECO:0007669"/>
    <property type="project" value="TreeGrafter"/>
</dbReference>
<evidence type="ECO:0000256" key="1">
    <source>
        <dbReference type="SAM" id="MobiDB-lite"/>
    </source>
</evidence>
<dbReference type="Proteomes" id="UP000019484">
    <property type="component" value="Unassembled WGS sequence"/>
</dbReference>
<dbReference type="GO" id="GO:0000447">
    <property type="term" value="P:endonucleolytic cleavage in ITS1 to separate SSU-rRNA from 5.8S rRNA and LSU-rRNA from tricistronic rRNA transcript (SSU-rRNA, 5.8S rRNA, LSU-rRNA)"/>
    <property type="evidence" value="ECO:0007669"/>
    <property type="project" value="TreeGrafter"/>
</dbReference>
<gene>
    <name evidence="2" type="ORF">A1O1_08112</name>
</gene>
<dbReference type="eggNOG" id="ENOG502S4BQ">
    <property type="taxonomic scope" value="Eukaryota"/>
</dbReference>
<dbReference type="InterPro" id="IPR013893">
    <property type="entry name" value="RNase_P_Rpp40"/>
</dbReference>
<dbReference type="GO" id="GO:0000171">
    <property type="term" value="F:ribonuclease MRP activity"/>
    <property type="evidence" value="ECO:0007669"/>
    <property type="project" value="TreeGrafter"/>
</dbReference>
<dbReference type="RefSeq" id="XP_007727165.1">
    <property type="nucleotide sequence ID" value="XM_007728975.1"/>
</dbReference>
<dbReference type="AlphaFoldDB" id="W9YIC2"/>
<dbReference type="PANTHER" id="PTHR15396:SF1">
    <property type="entry name" value="RIBONUCLEASE P PROTEIN SUBUNIT P40"/>
    <property type="match status" value="1"/>
</dbReference>
<sequence>MSMGAVLSHGDKAGDLKGDADESTNSDAGVRRSSNLPELRYAKVIMKLEEVLDGDFFTEYIKRGNILMLSEGEAGVDNIITLQDGVLRLELAKEVYEHTGLQGTPVRSGGRKHVKSRYLVEYNLRLPSMLHGKKGFERLVWAAKNVLNNSLQWLFLDLNDDHAAELKGPITAHHPTIINLSPSVEMLPNVLIPSTLTTNVLTHPVLAKTTSSHGNTSTSSAPEELQESVLDLFEYIDMLSLASPRVQTTDRVDPFISRYQVPDLYDPIHEGSHAPKKTRPQNVKVMTWTGLIPVQWVLELLCSIM</sequence>
<dbReference type="OrthoDB" id="63112at2759"/>
<organism evidence="2 3">
    <name type="scientific">Capronia coronata CBS 617.96</name>
    <dbReference type="NCBI Taxonomy" id="1182541"/>
    <lineage>
        <taxon>Eukaryota</taxon>
        <taxon>Fungi</taxon>
        <taxon>Dikarya</taxon>
        <taxon>Ascomycota</taxon>
        <taxon>Pezizomycotina</taxon>
        <taxon>Eurotiomycetes</taxon>
        <taxon>Chaetothyriomycetidae</taxon>
        <taxon>Chaetothyriales</taxon>
        <taxon>Herpotrichiellaceae</taxon>
        <taxon>Capronia</taxon>
    </lineage>
</organism>